<organism evidence="1 2">
    <name type="scientific">Ascaris lumbricoides</name>
    <name type="common">Giant roundworm</name>
    <dbReference type="NCBI Taxonomy" id="6252"/>
    <lineage>
        <taxon>Eukaryota</taxon>
        <taxon>Metazoa</taxon>
        <taxon>Ecdysozoa</taxon>
        <taxon>Nematoda</taxon>
        <taxon>Chromadorea</taxon>
        <taxon>Rhabditida</taxon>
        <taxon>Spirurina</taxon>
        <taxon>Ascaridomorpha</taxon>
        <taxon>Ascaridoidea</taxon>
        <taxon>Ascarididae</taxon>
        <taxon>Ascaris</taxon>
    </lineage>
</organism>
<reference evidence="2" key="1">
    <citation type="submission" date="2017-02" db="UniProtKB">
        <authorList>
            <consortium name="WormBaseParasite"/>
        </authorList>
    </citation>
    <scope>IDENTIFICATION</scope>
</reference>
<keyword evidence="1" id="KW-1185">Reference proteome</keyword>
<sequence length="79" mass="8749">YKTITYKRTYLFPPRESCKRRVSLESRYGTCVTLPDAPPSALITLPNASSPQLILIPSFARSPVAPVRLSLSDPARSTK</sequence>
<dbReference type="WBParaSite" id="ALUE_0000092501-mRNA-1">
    <property type="protein sequence ID" value="ALUE_0000092501-mRNA-1"/>
    <property type="gene ID" value="ALUE_0000092501"/>
</dbReference>
<evidence type="ECO:0000313" key="1">
    <source>
        <dbReference type="Proteomes" id="UP000036681"/>
    </source>
</evidence>
<proteinExistence type="predicted"/>
<protein>
    <submittedName>
        <fullName evidence="2">EMI domain-containing protein</fullName>
    </submittedName>
</protein>
<name>A0A0M3HHD0_ASCLU</name>
<accession>A0A0M3HHD0</accession>
<dbReference type="AlphaFoldDB" id="A0A0M3HHD0"/>
<evidence type="ECO:0000313" key="2">
    <source>
        <dbReference type="WBParaSite" id="ALUE_0000092501-mRNA-1"/>
    </source>
</evidence>
<dbReference type="Proteomes" id="UP000036681">
    <property type="component" value="Unplaced"/>
</dbReference>